<feature type="non-terminal residue" evidence="1">
    <location>
        <position position="1"/>
    </location>
</feature>
<dbReference type="EMBL" id="BGPR01134763">
    <property type="protein sequence ID" value="GBN54184.1"/>
    <property type="molecule type" value="Genomic_DNA"/>
</dbReference>
<gene>
    <name evidence="2" type="ORF">AVEN_141769_1</name>
    <name evidence="1" type="ORF">AVEN_34105_1</name>
</gene>
<dbReference type="AlphaFoldDB" id="A0A4Y2PS58"/>
<accession>A0A4Y2PS58</accession>
<dbReference type="EMBL" id="BGPR01134772">
    <property type="protein sequence ID" value="GBN54212.1"/>
    <property type="molecule type" value="Genomic_DNA"/>
</dbReference>
<dbReference type="Proteomes" id="UP000499080">
    <property type="component" value="Unassembled WGS sequence"/>
</dbReference>
<reference evidence="1 3" key="1">
    <citation type="journal article" date="2019" name="Sci. Rep.">
        <title>Orb-weaving spider Araneus ventricosus genome elucidates the spidroin gene catalogue.</title>
        <authorList>
            <person name="Kono N."/>
            <person name="Nakamura H."/>
            <person name="Ohtoshi R."/>
            <person name="Moran D.A.P."/>
            <person name="Shinohara A."/>
            <person name="Yoshida Y."/>
            <person name="Fujiwara M."/>
            <person name="Mori M."/>
            <person name="Tomita M."/>
            <person name="Arakawa K."/>
        </authorList>
    </citation>
    <scope>NUCLEOTIDE SEQUENCE [LARGE SCALE GENOMIC DNA]</scope>
</reference>
<sequence length="55" mass="5923">AFMAHLLRGRKIPGSKPDSTVNPPCKSYVGDQMPSRWCGADVSGWGVSYGVNLDI</sequence>
<evidence type="ECO:0000313" key="3">
    <source>
        <dbReference type="Proteomes" id="UP000499080"/>
    </source>
</evidence>
<name>A0A4Y2PS58_ARAVE</name>
<comment type="caution">
    <text evidence="1">The sequence shown here is derived from an EMBL/GenBank/DDBJ whole genome shotgun (WGS) entry which is preliminary data.</text>
</comment>
<organism evidence="1 3">
    <name type="scientific">Araneus ventricosus</name>
    <name type="common">Orbweaver spider</name>
    <name type="synonym">Epeira ventricosa</name>
    <dbReference type="NCBI Taxonomy" id="182803"/>
    <lineage>
        <taxon>Eukaryota</taxon>
        <taxon>Metazoa</taxon>
        <taxon>Ecdysozoa</taxon>
        <taxon>Arthropoda</taxon>
        <taxon>Chelicerata</taxon>
        <taxon>Arachnida</taxon>
        <taxon>Araneae</taxon>
        <taxon>Araneomorphae</taxon>
        <taxon>Entelegynae</taxon>
        <taxon>Araneoidea</taxon>
        <taxon>Araneidae</taxon>
        <taxon>Araneus</taxon>
    </lineage>
</organism>
<proteinExistence type="predicted"/>
<evidence type="ECO:0000313" key="2">
    <source>
        <dbReference type="EMBL" id="GBN54212.1"/>
    </source>
</evidence>
<protein>
    <submittedName>
        <fullName evidence="1">Uncharacterized protein</fullName>
    </submittedName>
</protein>
<evidence type="ECO:0000313" key="1">
    <source>
        <dbReference type="EMBL" id="GBN54184.1"/>
    </source>
</evidence>
<keyword evidence="3" id="KW-1185">Reference proteome</keyword>